<dbReference type="CDD" id="cd03784">
    <property type="entry name" value="GT1_Gtf-like"/>
    <property type="match status" value="1"/>
</dbReference>
<dbReference type="PANTHER" id="PTHR48050">
    <property type="entry name" value="STEROL 3-BETA-GLUCOSYLTRANSFERASE"/>
    <property type="match status" value="1"/>
</dbReference>
<keyword evidence="5" id="KW-1185">Reference proteome</keyword>
<dbReference type="InterPro" id="IPR006326">
    <property type="entry name" value="UDPGT_MGT-like"/>
</dbReference>
<reference evidence="4 5" key="1">
    <citation type="submission" date="2015-09" db="EMBL/GenBank/DDBJ databases">
        <authorList>
            <consortium name="Pathogen Informatics"/>
        </authorList>
    </citation>
    <scope>NUCLEOTIDE SEQUENCE [LARGE SCALE GENOMIC DNA]</scope>
    <source>
        <strain evidence="4 5">2789STDY5834858</strain>
    </source>
</reference>
<dbReference type="Proteomes" id="UP000095488">
    <property type="component" value="Unassembled WGS sequence"/>
</dbReference>
<dbReference type="InterPro" id="IPR050426">
    <property type="entry name" value="Glycosyltransferase_28"/>
</dbReference>
<dbReference type="EMBL" id="CYZR01000002">
    <property type="protein sequence ID" value="CUN56437.1"/>
    <property type="molecule type" value="Genomic_DNA"/>
</dbReference>
<dbReference type="InterPro" id="IPR010610">
    <property type="entry name" value="EryCIII-like_C"/>
</dbReference>
<gene>
    <name evidence="4" type="primary">oleD_3</name>
    <name evidence="4" type="ORF">ERS852473_00489</name>
</gene>
<dbReference type="EC" id="2.4.1.-" evidence="4"/>
<evidence type="ECO:0000313" key="5">
    <source>
        <dbReference type="Proteomes" id="UP000095488"/>
    </source>
</evidence>
<evidence type="ECO:0000313" key="4">
    <source>
        <dbReference type="EMBL" id="CUN56437.1"/>
    </source>
</evidence>
<dbReference type="InterPro" id="IPR002213">
    <property type="entry name" value="UDP_glucos_trans"/>
</dbReference>
<protein>
    <submittedName>
        <fullName evidence="4">Oleandomycin glycosyltransferase</fullName>
        <ecNumber evidence="4">2.4.1.-</ecNumber>
    </submittedName>
</protein>
<dbReference type="GO" id="GO:0016757">
    <property type="term" value="F:glycosyltransferase activity"/>
    <property type="evidence" value="ECO:0007669"/>
    <property type="project" value="UniProtKB-KW"/>
</dbReference>
<evidence type="ECO:0000259" key="3">
    <source>
        <dbReference type="Pfam" id="PF06722"/>
    </source>
</evidence>
<organism evidence="4 5">
    <name type="scientific">Sarcina ventriculi</name>
    <name type="common">Clostridium ventriculi</name>
    <dbReference type="NCBI Taxonomy" id="1267"/>
    <lineage>
        <taxon>Bacteria</taxon>
        <taxon>Bacillati</taxon>
        <taxon>Bacillota</taxon>
        <taxon>Clostridia</taxon>
        <taxon>Eubacteriales</taxon>
        <taxon>Clostridiaceae</taxon>
        <taxon>Sarcina</taxon>
    </lineage>
</organism>
<name>A0ABM9UN38_SARVE</name>
<keyword evidence="4" id="KW-0328">Glycosyltransferase</keyword>
<dbReference type="Gene3D" id="3.40.50.2000">
    <property type="entry name" value="Glycogen Phosphorylase B"/>
    <property type="match status" value="2"/>
</dbReference>
<accession>A0ABM9UN38</accession>
<dbReference type="PANTHER" id="PTHR48050:SF13">
    <property type="entry name" value="STEROL 3-BETA-GLUCOSYLTRANSFERASE UGT80A2"/>
    <property type="match status" value="1"/>
</dbReference>
<dbReference type="NCBIfam" id="TIGR01426">
    <property type="entry name" value="MGT"/>
    <property type="match status" value="1"/>
</dbReference>
<evidence type="ECO:0000256" key="1">
    <source>
        <dbReference type="ARBA" id="ARBA00009995"/>
    </source>
</evidence>
<comment type="similarity">
    <text evidence="1">Belongs to the UDP-glycosyltransferase family.</text>
</comment>
<comment type="caution">
    <text evidence="4">The sequence shown here is derived from an EMBL/GenBank/DDBJ whole genome shotgun (WGS) entry which is preliminary data.</text>
</comment>
<dbReference type="SUPFAM" id="SSF53756">
    <property type="entry name" value="UDP-Glycosyltransferase/glycogen phosphorylase"/>
    <property type="match status" value="1"/>
</dbReference>
<evidence type="ECO:0000256" key="2">
    <source>
        <dbReference type="ARBA" id="ARBA00022679"/>
    </source>
</evidence>
<sequence>MKNILIVNISAHGHVNPTIKLVKDLISFGNKVTYYSTEDFREKIEGAGATFKSYEYKEIKGKDGGRGDEKTLISNMVNLADAVLSEVLKETQKFDCLIYNSVLSVGKNIAEKLNIEKTISFYTTFAFSKDMVNMFAKNTNASNNNVDFRKMLASFEEATQDINKKYDIKVKNMIETMINSEADLNLVFTSKYYQPFAQEFDDKFIFVGPSLTERTEQIDFKLEKDKDKKLIYISLGTIDNQNLDFYKKTFEAYGSMKDVQVVLSVGKKTNISDLGDIPQNFKVYNYVPQLEVLKKTDVFVTHGGMNSSSEALYNNIPLVIVPQFGDQFIVGNRVVELGAGILLPAKDATVAKLQEDMNLLLNDSSYKENAIKLGQSLRTASSNSTSIYKTI</sequence>
<dbReference type="RefSeq" id="WP_055257387.1">
    <property type="nucleotide sequence ID" value="NZ_BCMV01000049.1"/>
</dbReference>
<proteinExistence type="inferred from homology"/>
<keyword evidence="2 4" id="KW-0808">Transferase</keyword>
<dbReference type="Pfam" id="PF06722">
    <property type="entry name" value="EryCIII-like_C"/>
    <property type="match status" value="1"/>
</dbReference>
<feature type="domain" description="Erythromycin biosynthesis protein CIII-like C-terminal" evidence="3">
    <location>
        <begin position="258"/>
        <end position="375"/>
    </location>
</feature>